<comment type="caution">
    <text evidence="1">The sequence shown here is derived from an EMBL/GenBank/DDBJ whole genome shotgun (WGS) entry which is preliminary data.</text>
</comment>
<evidence type="ECO:0000313" key="1">
    <source>
        <dbReference type="EMBL" id="MDU0112140.1"/>
    </source>
</evidence>
<sequence>MKHRTIRGTVQYTSKKPERLDQERGREFFTITKQSDGVKVLQAHCEIDDELNVIRDVVLVCSLLRE</sequence>
<reference evidence="1 2" key="1">
    <citation type="submission" date="2023-10" db="EMBL/GenBank/DDBJ databases">
        <title>Psychrosphaera aquimaarina strain SW33 isolated from seawater.</title>
        <authorList>
            <person name="Bayburt H."/>
            <person name="Kim J.M."/>
            <person name="Choi B.J."/>
            <person name="Jeon C.O."/>
        </authorList>
    </citation>
    <scope>NUCLEOTIDE SEQUENCE [LARGE SCALE GENOMIC DNA]</scope>
    <source>
        <strain evidence="1 2">KCTC 52743</strain>
    </source>
</reference>
<dbReference type="RefSeq" id="WP_315945943.1">
    <property type="nucleotide sequence ID" value="NZ_JAWCUA010000003.1"/>
</dbReference>
<organism evidence="1 2">
    <name type="scientific">Psychrosphaera aquimarina</name>
    <dbReference type="NCBI Taxonomy" id="2044854"/>
    <lineage>
        <taxon>Bacteria</taxon>
        <taxon>Pseudomonadati</taxon>
        <taxon>Pseudomonadota</taxon>
        <taxon>Gammaproteobacteria</taxon>
        <taxon>Alteromonadales</taxon>
        <taxon>Pseudoalteromonadaceae</taxon>
        <taxon>Psychrosphaera</taxon>
    </lineage>
</organism>
<keyword evidence="2" id="KW-1185">Reference proteome</keyword>
<name>A0ABU3QXJ6_9GAMM</name>
<accession>A0ABU3QXJ6</accession>
<dbReference type="EMBL" id="JAWCUA010000003">
    <property type="protein sequence ID" value="MDU0112140.1"/>
    <property type="molecule type" value="Genomic_DNA"/>
</dbReference>
<dbReference type="Proteomes" id="UP001257914">
    <property type="component" value="Unassembled WGS sequence"/>
</dbReference>
<proteinExistence type="predicted"/>
<evidence type="ECO:0000313" key="2">
    <source>
        <dbReference type="Proteomes" id="UP001257914"/>
    </source>
</evidence>
<protein>
    <submittedName>
        <fullName evidence="1">Uncharacterized protein</fullName>
    </submittedName>
</protein>
<gene>
    <name evidence="1" type="ORF">RT723_03815</name>
</gene>